<feature type="chain" id="PRO_5047334484" evidence="1">
    <location>
        <begin position="25"/>
        <end position="161"/>
    </location>
</feature>
<reference evidence="2 3" key="1">
    <citation type="submission" date="2023-04" db="EMBL/GenBank/DDBJ databases">
        <title>Forest soil microbial communities from Buena Vista Peninsula, Colon Province, Panama.</title>
        <authorList>
            <person name="Bouskill N."/>
        </authorList>
    </citation>
    <scope>NUCLEOTIDE SEQUENCE [LARGE SCALE GENOMIC DNA]</scope>
    <source>
        <strain evidence="2 3">AC80</strain>
    </source>
</reference>
<name>A0ABT6KW13_9MYCO</name>
<evidence type="ECO:0000313" key="2">
    <source>
        <dbReference type="EMBL" id="MDH6194903.1"/>
    </source>
</evidence>
<feature type="signal peptide" evidence="1">
    <location>
        <begin position="1"/>
        <end position="24"/>
    </location>
</feature>
<comment type="caution">
    <text evidence="2">The sequence shown here is derived from an EMBL/GenBank/DDBJ whole genome shotgun (WGS) entry which is preliminary data.</text>
</comment>
<dbReference type="Proteomes" id="UP001160130">
    <property type="component" value="Unassembled WGS sequence"/>
</dbReference>
<dbReference type="EMBL" id="JARXVE010000002">
    <property type="protein sequence ID" value="MDH6194903.1"/>
    <property type="molecule type" value="Genomic_DNA"/>
</dbReference>
<keyword evidence="3" id="KW-1185">Reference proteome</keyword>
<gene>
    <name evidence="2" type="ORF">M2272_001532</name>
</gene>
<sequence>MMHRTTTWVFAAMTIGLVASACSAVTEKADATATTSAAPVNSATMEVSGPALAPLLPAPADTQLTKGPDNIADNGIHLHYQVNGSPNDVMSAYKSALEDKGWAITTIVSSGGDGGGGATYTGMHGNAYGVFDGGGYANNTYIDVCAWPAKPANPNCGRGAR</sequence>
<dbReference type="PROSITE" id="PS51257">
    <property type="entry name" value="PROKAR_LIPOPROTEIN"/>
    <property type="match status" value="1"/>
</dbReference>
<accession>A0ABT6KW13</accession>
<evidence type="ECO:0000256" key="1">
    <source>
        <dbReference type="SAM" id="SignalP"/>
    </source>
</evidence>
<keyword evidence="1" id="KW-0732">Signal</keyword>
<evidence type="ECO:0000313" key="3">
    <source>
        <dbReference type="Proteomes" id="UP001160130"/>
    </source>
</evidence>
<organism evidence="2 3">
    <name type="scientific">Mycolicibacterium frederiksbergense</name>
    <dbReference type="NCBI Taxonomy" id="117567"/>
    <lineage>
        <taxon>Bacteria</taxon>
        <taxon>Bacillati</taxon>
        <taxon>Actinomycetota</taxon>
        <taxon>Actinomycetes</taxon>
        <taxon>Mycobacteriales</taxon>
        <taxon>Mycobacteriaceae</taxon>
        <taxon>Mycolicibacterium</taxon>
    </lineage>
</organism>
<proteinExistence type="predicted"/>
<protein>
    <submittedName>
        <fullName evidence="2">Uncharacterized protein</fullName>
    </submittedName>
</protein>